<keyword evidence="2" id="KW-1185">Reference proteome</keyword>
<evidence type="ECO:0000313" key="2">
    <source>
        <dbReference type="Proteomes" id="UP000790709"/>
    </source>
</evidence>
<name>A0ACB8BG75_9AGAM</name>
<dbReference type="Proteomes" id="UP000790709">
    <property type="component" value="Unassembled WGS sequence"/>
</dbReference>
<organism evidence="1 2">
    <name type="scientific">Leucogyrophana mollusca</name>
    <dbReference type="NCBI Taxonomy" id="85980"/>
    <lineage>
        <taxon>Eukaryota</taxon>
        <taxon>Fungi</taxon>
        <taxon>Dikarya</taxon>
        <taxon>Basidiomycota</taxon>
        <taxon>Agaricomycotina</taxon>
        <taxon>Agaricomycetes</taxon>
        <taxon>Agaricomycetidae</taxon>
        <taxon>Boletales</taxon>
        <taxon>Boletales incertae sedis</taxon>
        <taxon>Leucogyrophana</taxon>
    </lineage>
</organism>
<evidence type="ECO:0000313" key="1">
    <source>
        <dbReference type="EMBL" id="KAH7924876.1"/>
    </source>
</evidence>
<dbReference type="EMBL" id="MU266414">
    <property type="protein sequence ID" value="KAH7924876.1"/>
    <property type="molecule type" value="Genomic_DNA"/>
</dbReference>
<protein>
    <submittedName>
        <fullName evidence="1">Uncharacterized protein</fullName>
    </submittedName>
</protein>
<gene>
    <name evidence="1" type="ORF">BV22DRAFT_1090097</name>
</gene>
<comment type="caution">
    <text evidence="1">The sequence shown here is derived from an EMBL/GenBank/DDBJ whole genome shotgun (WGS) entry which is preliminary data.</text>
</comment>
<sequence length="824" mass="90792">MSISQTDLGEGTSSSSSLSSHPSPDDNTDTSVDESYSSPSILPQDFKVPSCIDRGSVFFEVLTAPYRAPAPAPTWTPAPPRPGDREKCAAMVHWADTSSFDQEELTPATSAREELNPDLMLPIYRPHGRWAWADGLSVDTSKTLLSLRNGIMCSASIENGTIGGRELKFISRRWSTDKMTTWEGFHSELALYKSEQYLKQLQGDVVPYIIGVHVLPGAVAVTMEMPHPTFWMEASPTMPDILKERCIAAFEKIHARGVLHGDVELRHMLIGADGRVTIIDFQMSRATTADDSVDLRKASPSEFRLEMRKVKYKLDYQGARKKEEEKLKSCLKREARNKAMEAKRIRRANGERVGRVTPNENAPEEDLLDPPVHPQDFQEQWIEAADATPMRLVVPGQSEAEVAAEVRKFIISLDTIAVVRDSSGCEASPEDSAAHSPMLRKRKLSSPPLETSSLDTRSTKRARHIEDSPVPVEHHPLALAPSTGSAEAVAPPSPSTPLAPRAGPSSLREPPSPWTSPHTRVHMWYSDDPEDAEPSRPTKRPKPQKWTEIVNKNVGQCHDAGLPHTTLVKNGLIKPPPPFANGRPRRSVSFGNLLRMRKSMNAAVVEASRKREQYMGIKELKNAYIAACAGAPGVVAESLGVQMLPGDERWEKFLDMGEPKHVPEGPRILPTMEYNLLQQSRKQAVVRYSHAPHGILKRRRDDDPLIGLQPPDNTASPTIDVALKGPESHSLPSHLKGLPPPRKKVRTTQPRRNAPVSLTSRPFSKNIGLGRANMGDRATLTNVSDRKVTSLQAQLGRGPGVNLTPPSLRVLSSWLGALVPGWAC</sequence>
<proteinExistence type="predicted"/>
<reference evidence="1" key="1">
    <citation type="journal article" date="2021" name="New Phytol.">
        <title>Evolutionary innovations through gain and loss of genes in the ectomycorrhizal Boletales.</title>
        <authorList>
            <person name="Wu G."/>
            <person name="Miyauchi S."/>
            <person name="Morin E."/>
            <person name="Kuo A."/>
            <person name="Drula E."/>
            <person name="Varga T."/>
            <person name="Kohler A."/>
            <person name="Feng B."/>
            <person name="Cao Y."/>
            <person name="Lipzen A."/>
            <person name="Daum C."/>
            <person name="Hundley H."/>
            <person name="Pangilinan J."/>
            <person name="Johnson J."/>
            <person name="Barry K."/>
            <person name="LaButti K."/>
            <person name="Ng V."/>
            <person name="Ahrendt S."/>
            <person name="Min B."/>
            <person name="Choi I.G."/>
            <person name="Park H."/>
            <person name="Plett J.M."/>
            <person name="Magnuson J."/>
            <person name="Spatafora J.W."/>
            <person name="Nagy L.G."/>
            <person name="Henrissat B."/>
            <person name="Grigoriev I.V."/>
            <person name="Yang Z.L."/>
            <person name="Xu J."/>
            <person name="Martin F.M."/>
        </authorList>
    </citation>
    <scope>NUCLEOTIDE SEQUENCE</scope>
    <source>
        <strain evidence="1">KUC20120723A-06</strain>
    </source>
</reference>
<accession>A0ACB8BG75</accession>